<evidence type="ECO:0000256" key="3">
    <source>
        <dbReference type="ARBA" id="ARBA00010280"/>
    </source>
</evidence>
<evidence type="ECO:0000256" key="1">
    <source>
        <dbReference type="ARBA" id="ARBA00004496"/>
    </source>
</evidence>
<evidence type="ECO:0000256" key="7">
    <source>
        <dbReference type="ARBA" id="ARBA00022598"/>
    </source>
</evidence>
<keyword evidence="9 15" id="KW-0658">Purine biosynthesis</keyword>
<evidence type="ECO:0000256" key="8">
    <source>
        <dbReference type="ARBA" id="ARBA00022741"/>
    </source>
</evidence>
<comment type="catalytic activity">
    <reaction evidence="14 15">
        <text>2-formamido-N(1)-(5-O-phospho-beta-D-ribosyl)acetamidine + ATP = 5-amino-1-(5-phospho-beta-D-ribosyl)imidazole + ADP + phosphate + H(+)</text>
        <dbReference type="Rhea" id="RHEA:23032"/>
        <dbReference type="ChEBI" id="CHEBI:15378"/>
        <dbReference type="ChEBI" id="CHEBI:30616"/>
        <dbReference type="ChEBI" id="CHEBI:43474"/>
        <dbReference type="ChEBI" id="CHEBI:137981"/>
        <dbReference type="ChEBI" id="CHEBI:147287"/>
        <dbReference type="ChEBI" id="CHEBI:456216"/>
        <dbReference type="EC" id="6.3.3.1"/>
    </reaction>
</comment>
<evidence type="ECO:0000256" key="15">
    <source>
        <dbReference type="HAMAP-Rule" id="MF_00741"/>
    </source>
</evidence>
<evidence type="ECO:0000256" key="6">
    <source>
        <dbReference type="ARBA" id="ARBA00022490"/>
    </source>
</evidence>
<proteinExistence type="inferred from homology"/>
<feature type="domain" description="PurM-like N-terminal" evidence="16">
    <location>
        <begin position="54"/>
        <end position="159"/>
    </location>
</feature>
<evidence type="ECO:0000259" key="16">
    <source>
        <dbReference type="Pfam" id="PF00586"/>
    </source>
</evidence>
<keyword evidence="19" id="KW-1185">Reference proteome</keyword>
<evidence type="ECO:0000256" key="2">
    <source>
        <dbReference type="ARBA" id="ARBA00004686"/>
    </source>
</evidence>
<dbReference type="OrthoDB" id="9802507at2"/>
<dbReference type="FunFam" id="3.90.650.10:FF:000011">
    <property type="entry name" value="Phosphoribosylformylglycinamidine cyclo-ligase"/>
    <property type="match status" value="1"/>
</dbReference>
<dbReference type="CDD" id="cd02196">
    <property type="entry name" value="PurM"/>
    <property type="match status" value="1"/>
</dbReference>
<dbReference type="FunFam" id="3.30.1330.10:FF:000001">
    <property type="entry name" value="Phosphoribosylformylglycinamidine cyclo-ligase"/>
    <property type="match status" value="1"/>
</dbReference>
<reference evidence="19" key="1">
    <citation type="submission" date="2005-08" db="EMBL/GenBank/DDBJ databases">
        <title>Complete sequence of Pelodictyon luteolum DSM 273.</title>
        <authorList>
            <consortium name="US DOE Joint Genome Institute"/>
            <person name="Copeland A."/>
            <person name="Lucas S."/>
            <person name="Lapidus A."/>
            <person name="Barry K."/>
            <person name="Detter J.C."/>
            <person name="Glavina T."/>
            <person name="Hammon N."/>
            <person name="Israni S."/>
            <person name="Pitluck S."/>
            <person name="Bryant D."/>
            <person name="Schmutz J."/>
            <person name="Larimer F."/>
            <person name="Land M."/>
            <person name="Kyrpides N."/>
            <person name="Ivanova N."/>
            <person name="Richardson P."/>
        </authorList>
    </citation>
    <scope>NUCLEOTIDE SEQUENCE [LARGE SCALE GENOMIC DNA]</scope>
    <source>
        <strain evidence="19">DSM 273 / BCRC 81028 / 2530</strain>
    </source>
</reference>
<dbReference type="InterPro" id="IPR036676">
    <property type="entry name" value="PurM-like_C_sf"/>
</dbReference>
<dbReference type="GO" id="GO:0005829">
    <property type="term" value="C:cytosol"/>
    <property type="evidence" value="ECO:0007669"/>
    <property type="project" value="TreeGrafter"/>
</dbReference>
<dbReference type="eggNOG" id="COG0150">
    <property type="taxonomic scope" value="Bacteria"/>
</dbReference>
<comment type="pathway">
    <text evidence="2 15">Purine metabolism; IMP biosynthesis via de novo pathway; 5-amino-1-(5-phospho-D-ribosyl)imidazole from N(2)-formyl-N(1)-(5-phospho-D-ribosyl)glycinamide: step 2/2.</text>
</comment>
<evidence type="ECO:0000256" key="9">
    <source>
        <dbReference type="ARBA" id="ARBA00022755"/>
    </source>
</evidence>
<comment type="similarity">
    <text evidence="3 15">Belongs to the AIR synthase family.</text>
</comment>
<evidence type="ECO:0000256" key="10">
    <source>
        <dbReference type="ARBA" id="ARBA00022840"/>
    </source>
</evidence>
<dbReference type="Proteomes" id="UP000002709">
    <property type="component" value="Chromosome"/>
</dbReference>
<evidence type="ECO:0000256" key="4">
    <source>
        <dbReference type="ARBA" id="ARBA00013047"/>
    </source>
</evidence>
<gene>
    <name evidence="15" type="primary">purM</name>
    <name evidence="18" type="ordered locus">Plut_2059</name>
</gene>
<protein>
    <recommendedName>
        <fullName evidence="5 15">Phosphoribosylformylglycinamidine cyclo-ligase</fullName>
        <ecNumber evidence="4 15">6.3.3.1</ecNumber>
    </recommendedName>
    <alternativeName>
        <fullName evidence="12 15">AIR synthase</fullName>
    </alternativeName>
    <alternativeName>
        <fullName evidence="13 15">AIRS</fullName>
    </alternativeName>
    <alternativeName>
        <fullName evidence="11 15">Phosphoribosyl-aminoimidazole synthetase</fullName>
    </alternativeName>
</protein>
<dbReference type="STRING" id="319225.Plut_2059"/>
<evidence type="ECO:0000256" key="11">
    <source>
        <dbReference type="ARBA" id="ARBA00031908"/>
    </source>
</evidence>
<dbReference type="NCBIfam" id="TIGR00878">
    <property type="entry name" value="purM"/>
    <property type="match status" value="1"/>
</dbReference>
<dbReference type="HAMAP" id="MF_00741">
    <property type="entry name" value="AIRS"/>
    <property type="match status" value="1"/>
</dbReference>
<dbReference type="Gene3D" id="3.30.1330.10">
    <property type="entry name" value="PurM-like, N-terminal domain"/>
    <property type="match status" value="1"/>
</dbReference>
<dbReference type="RefSeq" id="WP_011358771.1">
    <property type="nucleotide sequence ID" value="NC_007512.1"/>
</dbReference>
<name>Q3B180_CHLL3</name>
<dbReference type="AlphaFoldDB" id="Q3B180"/>
<feature type="domain" description="PurM-like C-terminal" evidence="17">
    <location>
        <begin position="171"/>
        <end position="328"/>
    </location>
</feature>
<evidence type="ECO:0000256" key="14">
    <source>
        <dbReference type="ARBA" id="ARBA00049057"/>
    </source>
</evidence>
<dbReference type="Pfam" id="PF02769">
    <property type="entry name" value="AIRS_C"/>
    <property type="match status" value="1"/>
</dbReference>
<dbReference type="GO" id="GO:0004637">
    <property type="term" value="F:phosphoribosylamine-glycine ligase activity"/>
    <property type="evidence" value="ECO:0007669"/>
    <property type="project" value="TreeGrafter"/>
</dbReference>
<comment type="subcellular location">
    <subcellularLocation>
        <location evidence="1 15">Cytoplasm</location>
    </subcellularLocation>
</comment>
<organism evidence="18 19">
    <name type="scientific">Chlorobium luteolum (strain DSM 273 / BCRC 81028 / 2530)</name>
    <name type="common">Pelodictyon luteolum</name>
    <dbReference type="NCBI Taxonomy" id="319225"/>
    <lineage>
        <taxon>Bacteria</taxon>
        <taxon>Pseudomonadati</taxon>
        <taxon>Chlorobiota</taxon>
        <taxon>Chlorobiia</taxon>
        <taxon>Chlorobiales</taxon>
        <taxon>Chlorobiaceae</taxon>
        <taxon>Chlorobium/Pelodictyon group</taxon>
        <taxon>Pelodictyon</taxon>
    </lineage>
</organism>
<dbReference type="EC" id="6.3.3.1" evidence="4 15"/>
<dbReference type="GO" id="GO:0004641">
    <property type="term" value="F:phosphoribosylformylglycinamidine cyclo-ligase activity"/>
    <property type="evidence" value="ECO:0007669"/>
    <property type="project" value="UniProtKB-UniRule"/>
</dbReference>
<dbReference type="SUPFAM" id="SSF56042">
    <property type="entry name" value="PurM C-terminal domain-like"/>
    <property type="match status" value="1"/>
</dbReference>
<dbReference type="Gene3D" id="3.90.650.10">
    <property type="entry name" value="PurM-like C-terminal domain"/>
    <property type="match status" value="1"/>
</dbReference>
<dbReference type="InterPro" id="IPR036921">
    <property type="entry name" value="PurM-like_N_sf"/>
</dbReference>
<dbReference type="EMBL" id="CP000096">
    <property type="protein sequence ID" value="ABB24901.1"/>
    <property type="molecule type" value="Genomic_DNA"/>
</dbReference>
<dbReference type="InterPro" id="IPR004733">
    <property type="entry name" value="PurM_cligase"/>
</dbReference>
<keyword evidence="10 15" id="KW-0067">ATP-binding</keyword>
<dbReference type="UniPathway" id="UPA00074">
    <property type="reaction ID" value="UER00129"/>
</dbReference>
<keyword evidence="8 15" id="KW-0547">Nucleotide-binding</keyword>
<evidence type="ECO:0000313" key="19">
    <source>
        <dbReference type="Proteomes" id="UP000002709"/>
    </source>
</evidence>
<dbReference type="GO" id="GO:0006189">
    <property type="term" value="P:'de novo' IMP biosynthetic process"/>
    <property type="evidence" value="ECO:0007669"/>
    <property type="project" value="UniProtKB-UniRule"/>
</dbReference>
<dbReference type="GO" id="GO:0005524">
    <property type="term" value="F:ATP binding"/>
    <property type="evidence" value="ECO:0007669"/>
    <property type="project" value="UniProtKB-KW"/>
</dbReference>
<keyword evidence="7 15" id="KW-0436">Ligase</keyword>
<dbReference type="GO" id="GO:0046084">
    <property type="term" value="P:adenine biosynthetic process"/>
    <property type="evidence" value="ECO:0007669"/>
    <property type="project" value="TreeGrafter"/>
</dbReference>
<dbReference type="PANTHER" id="PTHR10520">
    <property type="entry name" value="TRIFUNCTIONAL PURINE BIOSYNTHETIC PROTEIN ADENOSINE-3-RELATED"/>
    <property type="match status" value="1"/>
</dbReference>
<evidence type="ECO:0000259" key="17">
    <source>
        <dbReference type="Pfam" id="PF02769"/>
    </source>
</evidence>
<dbReference type="SUPFAM" id="SSF55326">
    <property type="entry name" value="PurM N-terminal domain-like"/>
    <property type="match status" value="1"/>
</dbReference>
<dbReference type="KEGG" id="plt:Plut_2059"/>
<dbReference type="PANTHER" id="PTHR10520:SF12">
    <property type="entry name" value="TRIFUNCTIONAL PURINE BIOSYNTHETIC PROTEIN ADENOSINE-3"/>
    <property type="match status" value="1"/>
</dbReference>
<sequence length="329" mass="35345">MDYRKAGVDIGAGEEFVRLIKSNVRQTFTPRVMTDIGAFGGFFEADFKGYEKPVLVSSIDGVGTKLKIAVELGRFDTVGSCLVNHCVNDILVCGARPLFFLDYYACGKLVPADAASVVAGMVEACRQNGCALIGGETAEMPGVYHGDDFDLAGTVVGVVDHKKIVNGTAMRAGDVMIGLPSTGLHTNGYSLARKVFEGRMQERFAGFDCSVGEELLNVHRSYLKVVEPFLGSPDLHGMSHITGGGLMGNTMRIVPEGLQLDVQWDAWPELPIFDLIRREGSVPEDDMRRTFNLGIGLVMIVAGDGVERVMAGLKSQGENAYIIGQVSAA</sequence>
<keyword evidence="6 15" id="KW-0963">Cytoplasm</keyword>
<dbReference type="HOGENOM" id="CLU_047116_0_0_10"/>
<accession>Q3B180</accession>
<evidence type="ECO:0000256" key="5">
    <source>
        <dbReference type="ARBA" id="ARBA00020367"/>
    </source>
</evidence>
<dbReference type="InterPro" id="IPR016188">
    <property type="entry name" value="PurM-like_N"/>
</dbReference>
<evidence type="ECO:0000256" key="12">
    <source>
        <dbReference type="ARBA" id="ARBA00032931"/>
    </source>
</evidence>
<dbReference type="InterPro" id="IPR010918">
    <property type="entry name" value="PurM-like_C_dom"/>
</dbReference>
<evidence type="ECO:0000256" key="13">
    <source>
        <dbReference type="ARBA" id="ARBA00033093"/>
    </source>
</evidence>
<evidence type="ECO:0000313" key="18">
    <source>
        <dbReference type="EMBL" id="ABB24901.1"/>
    </source>
</evidence>
<dbReference type="Pfam" id="PF00586">
    <property type="entry name" value="AIRS"/>
    <property type="match status" value="1"/>
</dbReference>